<dbReference type="InterPro" id="IPR050113">
    <property type="entry name" value="Ub_conjugating_enzyme"/>
</dbReference>
<dbReference type="CDD" id="cd23798">
    <property type="entry name" value="UBCc_UBE2I"/>
    <property type="match status" value="1"/>
</dbReference>
<dbReference type="PROSITE" id="PS00183">
    <property type="entry name" value="UBC_1"/>
    <property type="match status" value="1"/>
</dbReference>
<feature type="compositionally biased region" description="Low complexity" evidence="12">
    <location>
        <begin position="176"/>
        <end position="194"/>
    </location>
</feature>
<evidence type="ECO:0000256" key="9">
    <source>
        <dbReference type="ARBA" id="ARBA00044296"/>
    </source>
</evidence>
<keyword evidence="3" id="KW-0808">Transferase</keyword>
<dbReference type="eggNOG" id="KOG0424">
    <property type="taxonomic scope" value="Eukaryota"/>
</dbReference>
<keyword evidence="15" id="KW-1185">Reference proteome</keyword>
<dbReference type="STRING" id="691883.A0A058Z3C3"/>
<dbReference type="SUPFAM" id="SSF54495">
    <property type="entry name" value="UBC-like"/>
    <property type="match status" value="1"/>
</dbReference>
<dbReference type="GO" id="GO:0019787">
    <property type="term" value="F:ubiquitin-like protein transferase activity"/>
    <property type="evidence" value="ECO:0007669"/>
    <property type="project" value="UniProtKB-ARBA"/>
</dbReference>
<keyword evidence="5 11" id="KW-0833">Ubl conjugation pathway</keyword>
<dbReference type="Pfam" id="PF00179">
    <property type="entry name" value="UQ_con"/>
    <property type="match status" value="1"/>
</dbReference>
<name>A0A058Z3C3_FONAL</name>
<evidence type="ECO:0000313" key="15">
    <source>
        <dbReference type="Proteomes" id="UP000030693"/>
    </source>
</evidence>
<reference evidence="14" key="1">
    <citation type="submission" date="2013-04" db="EMBL/GenBank/DDBJ databases">
        <title>The Genome Sequence of Fonticula alba ATCC 38817.</title>
        <authorList>
            <consortium name="The Broad Institute Genomics Platform"/>
            <person name="Russ C."/>
            <person name="Cuomo C."/>
            <person name="Burger G."/>
            <person name="Gray M.W."/>
            <person name="Holland P.W.H."/>
            <person name="King N."/>
            <person name="Lang F.B.F."/>
            <person name="Roger A.J."/>
            <person name="Ruiz-Trillo I."/>
            <person name="Brown M."/>
            <person name="Walker B."/>
            <person name="Young S."/>
            <person name="Zeng Q."/>
            <person name="Gargeya S."/>
            <person name="Fitzgerald M."/>
            <person name="Haas B."/>
            <person name="Abouelleil A."/>
            <person name="Allen A.W."/>
            <person name="Alvarado L."/>
            <person name="Arachchi H.M."/>
            <person name="Berlin A.M."/>
            <person name="Chapman S.B."/>
            <person name="Gainer-Dewar J."/>
            <person name="Goldberg J."/>
            <person name="Griggs A."/>
            <person name="Gujja S."/>
            <person name="Hansen M."/>
            <person name="Howarth C."/>
            <person name="Imamovic A."/>
            <person name="Ireland A."/>
            <person name="Larimer J."/>
            <person name="McCowan C."/>
            <person name="Murphy C."/>
            <person name="Pearson M."/>
            <person name="Poon T.W."/>
            <person name="Priest M."/>
            <person name="Roberts A."/>
            <person name="Saif S."/>
            <person name="Shea T."/>
            <person name="Sisk P."/>
            <person name="Sykes S."/>
            <person name="Wortman J."/>
            <person name="Nusbaum C."/>
            <person name="Birren B."/>
        </authorList>
    </citation>
    <scope>NUCLEOTIDE SEQUENCE [LARGE SCALE GENOMIC DNA]</scope>
    <source>
        <strain evidence="14">ATCC 38817</strain>
    </source>
</reference>
<evidence type="ECO:0000256" key="6">
    <source>
        <dbReference type="ARBA" id="ARBA00022840"/>
    </source>
</evidence>
<dbReference type="Gene3D" id="3.10.110.10">
    <property type="entry name" value="Ubiquitin Conjugating Enzyme"/>
    <property type="match status" value="1"/>
</dbReference>
<evidence type="ECO:0000256" key="7">
    <source>
        <dbReference type="ARBA" id="ARBA00023242"/>
    </source>
</evidence>
<evidence type="ECO:0000256" key="5">
    <source>
        <dbReference type="ARBA" id="ARBA00022786"/>
    </source>
</evidence>
<organism evidence="14">
    <name type="scientific">Fonticula alba</name>
    <name type="common">Slime mold</name>
    <dbReference type="NCBI Taxonomy" id="691883"/>
    <lineage>
        <taxon>Eukaryota</taxon>
        <taxon>Rotosphaerida</taxon>
        <taxon>Fonticulaceae</taxon>
        <taxon>Fonticula</taxon>
    </lineage>
</organism>
<evidence type="ECO:0000256" key="2">
    <source>
        <dbReference type="ARBA" id="ARBA00004718"/>
    </source>
</evidence>
<evidence type="ECO:0000259" key="13">
    <source>
        <dbReference type="PROSITE" id="PS50127"/>
    </source>
</evidence>
<gene>
    <name evidence="14" type="ORF">H696_04921</name>
</gene>
<comment type="similarity">
    <text evidence="11">Belongs to the ubiquitin-conjugating enzyme family.</text>
</comment>
<dbReference type="PROSITE" id="PS50127">
    <property type="entry name" value="UBC_2"/>
    <property type="match status" value="1"/>
</dbReference>
<dbReference type="InterPro" id="IPR023313">
    <property type="entry name" value="UBQ-conjugating_AS"/>
</dbReference>
<evidence type="ECO:0000256" key="4">
    <source>
        <dbReference type="ARBA" id="ARBA00022741"/>
    </source>
</evidence>
<dbReference type="AlphaFoldDB" id="A0A058Z3C3"/>
<dbReference type="EMBL" id="KB932208">
    <property type="protein sequence ID" value="KCV68631.1"/>
    <property type="molecule type" value="Genomic_DNA"/>
</dbReference>
<evidence type="ECO:0000256" key="3">
    <source>
        <dbReference type="ARBA" id="ARBA00022679"/>
    </source>
</evidence>
<dbReference type="RefSeq" id="XP_009497063.1">
    <property type="nucleotide sequence ID" value="XM_009498788.1"/>
</dbReference>
<evidence type="ECO:0000256" key="10">
    <source>
        <dbReference type="PROSITE-ProRule" id="PRU10133"/>
    </source>
</evidence>
<keyword evidence="6 11" id="KW-0067">ATP-binding</keyword>
<evidence type="ECO:0000256" key="12">
    <source>
        <dbReference type="SAM" id="MobiDB-lite"/>
    </source>
</evidence>
<dbReference type="GO" id="GO:0005634">
    <property type="term" value="C:nucleus"/>
    <property type="evidence" value="ECO:0007669"/>
    <property type="project" value="UniProtKB-SubCell"/>
</dbReference>
<dbReference type="OrthoDB" id="6600758at2759"/>
<dbReference type="GO" id="GO:0005694">
    <property type="term" value="C:chromosome"/>
    <property type="evidence" value="ECO:0007669"/>
    <property type="project" value="UniProtKB-ARBA"/>
</dbReference>
<comment type="pathway">
    <text evidence="2">Protein modification; protein sumoylation.</text>
</comment>
<dbReference type="GO" id="GO:0005524">
    <property type="term" value="F:ATP binding"/>
    <property type="evidence" value="ECO:0007669"/>
    <property type="project" value="UniProtKB-UniRule"/>
</dbReference>
<evidence type="ECO:0000256" key="8">
    <source>
        <dbReference type="ARBA" id="ARBA00039165"/>
    </source>
</evidence>
<dbReference type="InterPro" id="IPR000608">
    <property type="entry name" value="UBC"/>
</dbReference>
<protein>
    <recommendedName>
        <fullName evidence="8">SUMO-conjugating enzyme UBC9</fullName>
    </recommendedName>
    <alternativeName>
        <fullName evidence="9">Ubiquitin carrier protein 9</fullName>
    </alternativeName>
</protein>
<keyword evidence="7" id="KW-0539">Nucleus</keyword>
<dbReference type="OMA" id="TWECGIP"/>
<evidence type="ECO:0000256" key="11">
    <source>
        <dbReference type="RuleBase" id="RU362109"/>
    </source>
</evidence>
<dbReference type="FunFam" id="3.10.110.10:FF:000035">
    <property type="entry name" value="SUMO-conjugating enzyme ubc9"/>
    <property type="match status" value="1"/>
</dbReference>
<dbReference type="InterPro" id="IPR016135">
    <property type="entry name" value="UBQ-conjugating_enzyme/RWD"/>
</dbReference>
<dbReference type="Proteomes" id="UP000030693">
    <property type="component" value="Unassembled WGS sequence"/>
</dbReference>
<evidence type="ECO:0000256" key="1">
    <source>
        <dbReference type="ARBA" id="ARBA00004123"/>
    </source>
</evidence>
<comment type="subcellular location">
    <subcellularLocation>
        <location evidence="1">Nucleus</location>
    </subcellularLocation>
</comment>
<accession>A0A058Z3C3</accession>
<proteinExistence type="inferred from homology"/>
<dbReference type="SMART" id="SM00212">
    <property type="entry name" value="UBCc"/>
    <property type="match status" value="1"/>
</dbReference>
<feature type="region of interest" description="Disordered" evidence="12">
    <location>
        <begin position="171"/>
        <end position="194"/>
    </location>
</feature>
<feature type="active site" description="Glycyl thioester intermediate" evidence="10">
    <location>
        <position position="92"/>
    </location>
</feature>
<sequence>MSLAKNRLMEERRSWRRDHPYGFFARPITKPDNSLDLMRWQCGIPGKKNTPWEGGMYRLVMIFPNEYPARPPKCQFYPPLYHPNIFPTGTVCLSILGDGWRPAVTVKQILLGIQELLDNPNLESPAQKPAYVAYVNNKEEYDTKVRRQARDLKNDDTKTYPLPEIVTSAYANITPASSGTSTSSSEASTSGSRS</sequence>
<dbReference type="GeneID" id="20529646"/>
<evidence type="ECO:0000313" key="14">
    <source>
        <dbReference type="EMBL" id="KCV68631.1"/>
    </source>
</evidence>
<keyword evidence="4 11" id="KW-0547">Nucleotide-binding</keyword>
<feature type="domain" description="UBC core" evidence="13">
    <location>
        <begin position="3"/>
        <end position="154"/>
    </location>
</feature>
<dbReference type="PANTHER" id="PTHR24067">
    <property type="entry name" value="UBIQUITIN-CONJUGATING ENZYME E2"/>
    <property type="match status" value="1"/>
</dbReference>